<evidence type="ECO:0000259" key="7">
    <source>
        <dbReference type="Pfam" id="PF00692"/>
    </source>
</evidence>
<dbReference type="SUPFAM" id="SSF47203">
    <property type="entry name" value="Acyl-CoA dehydrogenase C-terminal domain-like"/>
    <property type="match status" value="1"/>
</dbReference>
<evidence type="ECO:0000313" key="10">
    <source>
        <dbReference type="Proteomes" id="UP000734854"/>
    </source>
</evidence>
<dbReference type="EMBL" id="JACMSC010000014">
    <property type="protein sequence ID" value="KAG6489983.1"/>
    <property type="molecule type" value="Genomic_DNA"/>
</dbReference>
<feature type="domain" description="Acyl-CoA oxidase C-alpha1" evidence="8">
    <location>
        <begin position="585"/>
        <end position="667"/>
    </location>
</feature>
<comment type="pathway">
    <text evidence="1">Pyrimidine metabolism; dUMP biosynthesis; dUMP from dCTP (dUTP route): step 2/2.</text>
</comment>
<dbReference type="PANTHER" id="PTHR11241">
    <property type="entry name" value="DEOXYURIDINE 5'-TRIPHOSPHATE NUCLEOTIDOHYDROLASE"/>
    <property type="match status" value="1"/>
</dbReference>
<feature type="region of interest" description="Disordered" evidence="6">
    <location>
        <begin position="318"/>
        <end position="337"/>
    </location>
</feature>
<dbReference type="InterPro" id="IPR055060">
    <property type="entry name" value="ACOX_C_alpha1"/>
</dbReference>
<dbReference type="InterPro" id="IPR033704">
    <property type="entry name" value="dUTPase_trimeric"/>
</dbReference>
<dbReference type="CDD" id="cd07557">
    <property type="entry name" value="trimeric_dUTPase"/>
    <property type="match status" value="1"/>
</dbReference>
<dbReference type="UniPathway" id="UPA00610">
    <property type="reaction ID" value="UER00666"/>
</dbReference>
<accession>A0A8J5FMF8</accession>
<dbReference type="InterPro" id="IPR036157">
    <property type="entry name" value="dUTPase-like_sf"/>
</dbReference>
<dbReference type="PANTHER" id="PTHR11241:SF0">
    <property type="entry name" value="DEOXYURIDINE 5'-TRIPHOSPHATE NUCLEOTIDOHYDROLASE"/>
    <property type="match status" value="1"/>
</dbReference>
<evidence type="ECO:0000313" key="9">
    <source>
        <dbReference type="EMBL" id="KAG6489983.1"/>
    </source>
</evidence>
<gene>
    <name evidence="9" type="ORF">ZIOFF_051265</name>
</gene>
<evidence type="ECO:0000256" key="3">
    <source>
        <dbReference type="ARBA" id="ARBA00012379"/>
    </source>
</evidence>
<feature type="domain" description="dUTPase-like" evidence="7">
    <location>
        <begin position="330"/>
        <end position="454"/>
    </location>
</feature>
<dbReference type="SUPFAM" id="SSF51283">
    <property type="entry name" value="dUTPase-like"/>
    <property type="match status" value="1"/>
</dbReference>
<evidence type="ECO:0000256" key="1">
    <source>
        <dbReference type="ARBA" id="ARBA00005142"/>
    </source>
</evidence>
<dbReference type="NCBIfam" id="NF001862">
    <property type="entry name" value="PRK00601.1"/>
    <property type="match status" value="1"/>
</dbReference>
<evidence type="ECO:0000256" key="4">
    <source>
        <dbReference type="ARBA" id="ARBA00022801"/>
    </source>
</evidence>
<keyword evidence="5" id="KW-0546">Nucleotide metabolism</keyword>
<dbReference type="GO" id="GO:0006226">
    <property type="term" value="P:dUMP biosynthetic process"/>
    <property type="evidence" value="ECO:0007669"/>
    <property type="project" value="UniProtKB-UniPathway"/>
</dbReference>
<dbReference type="AlphaFoldDB" id="A0A8J5FMF8"/>
<evidence type="ECO:0000259" key="8">
    <source>
        <dbReference type="Pfam" id="PF22924"/>
    </source>
</evidence>
<keyword evidence="10" id="KW-1185">Reference proteome</keyword>
<dbReference type="InterPro" id="IPR036250">
    <property type="entry name" value="AcylCo_DH-like_C"/>
</dbReference>
<dbReference type="NCBIfam" id="TIGR00576">
    <property type="entry name" value="dut"/>
    <property type="match status" value="1"/>
</dbReference>
<comment type="similarity">
    <text evidence="2">Belongs to the dUTPase family.</text>
</comment>
<dbReference type="EC" id="3.6.1.23" evidence="3"/>
<dbReference type="Gene3D" id="2.70.40.10">
    <property type="match status" value="1"/>
</dbReference>
<dbReference type="Proteomes" id="UP000734854">
    <property type="component" value="Unassembled WGS sequence"/>
</dbReference>
<name>A0A8J5FMF8_ZINOF</name>
<dbReference type="Gene3D" id="1.20.140.10">
    <property type="entry name" value="Butyryl-CoA Dehydrogenase, subunit A, domain 3"/>
    <property type="match status" value="1"/>
</dbReference>
<comment type="caution">
    <text evidence="9">The sequence shown here is derived from an EMBL/GenBank/DDBJ whole genome shotgun (WGS) entry which is preliminary data.</text>
</comment>
<organism evidence="9 10">
    <name type="scientific">Zingiber officinale</name>
    <name type="common">Ginger</name>
    <name type="synonym">Amomum zingiber</name>
    <dbReference type="NCBI Taxonomy" id="94328"/>
    <lineage>
        <taxon>Eukaryota</taxon>
        <taxon>Viridiplantae</taxon>
        <taxon>Streptophyta</taxon>
        <taxon>Embryophyta</taxon>
        <taxon>Tracheophyta</taxon>
        <taxon>Spermatophyta</taxon>
        <taxon>Magnoliopsida</taxon>
        <taxon>Liliopsida</taxon>
        <taxon>Zingiberales</taxon>
        <taxon>Zingiberaceae</taxon>
        <taxon>Zingiber</taxon>
    </lineage>
</organism>
<reference evidence="9 10" key="1">
    <citation type="submission" date="2020-08" db="EMBL/GenBank/DDBJ databases">
        <title>Plant Genome Project.</title>
        <authorList>
            <person name="Zhang R.-G."/>
        </authorList>
    </citation>
    <scope>NUCLEOTIDE SEQUENCE [LARGE SCALE GENOMIC DNA]</scope>
    <source>
        <tissue evidence="9">Rhizome</tissue>
    </source>
</reference>
<dbReference type="Pfam" id="PF22924">
    <property type="entry name" value="ACOX_C_alpha1"/>
    <property type="match status" value="1"/>
</dbReference>
<dbReference type="InterPro" id="IPR008181">
    <property type="entry name" value="dUTPase"/>
</dbReference>
<evidence type="ECO:0000256" key="6">
    <source>
        <dbReference type="SAM" id="MobiDB-lite"/>
    </source>
</evidence>
<protein>
    <recommendedName>
        <fullName evidence="3">dUTP diphosphatase</fullName>
        <ecNumber evidence="3">3.6.1.23</ecNumber>
    </recommendedName>
</protein>
<dbReference type="GO" id="GO:0000287">
    <property type="term" value="F:magnesium ion binding"/>
    <property type="evidence" value="ECO:0007669"/>
    <property type="project" value="InterPro"/>
</dbReference>
<proteinExistence type="inferred from homology"/>
<keyword evidence="4" id="KW-0378">Hydrolase</keyword>
<dbReference type="InterPro" id="IPR029054">
    <property type="entry name" value="dUTPase-like"/>
</dbReference>
<dbReference type="GO" id="GO:0004170">
    <property type="term" value="F:dUTP diphosphatase activity"/>
    <property type="evidence" value="ECO:0007669"/>
    <property type="project" value="UniProtKB-EC"/>
</dbReference>
<evidence type="ECO:0000256" key="2">
    <source>
        <dbReference type="ARBA" id="ARBA00006581"/>
    </source>
</evidence>
<dbReference type="Pfam" id="PF00692">
    <property type="entry name" value="dUTPase"/>
    <property type="match status" value="1"/>
</dbReference>
<dbReference type="GO" id="GO:0046081">
    <property type="term" value="P:dUTP catabolic process"/>
    <property type="evidence" value="ECO:0007669"/>
    <property type="project" value="InterPro"/>
</dbReference>
<sequence>MKDWTTTNWRSIHKIYSEQQIEPEAQLQLSMQERASIVPTEVLYHSRRDDVHHRVYVHRSEEAILVTDNHQVDRSFIQEESFNQLRRSRMQYIHLGVLLVRIQILHRQREGTMTLIVFRDNRWLGDQAILTTMEVDLTNGSQMIYVIPETMLTIGDFYRNIQISILTRGYEAWHNSEANLLITRGPVGRLSNTPNVGFVYEIQGLVDYLTSHGVNALPGRNFSTRSLQGLNWVINPTQTIIPMQPSKINSQTMMDGQISLSFSNYAAVQPSEQPTYNNKDEEIQEILAVLIEAKQEVSTNYKGTADESDEEYAKMRNKGKKSLNTQQEVLPKRQTEGSAGLDIKASHAAVIEPYGRDLIHTGLRIEIPYGYYGRIASRSGLTWNYGIEVGAGVIDSDYRGEIQVLLFNQTNVPVFISPQQNIAQLILEKIALLEVHEVSHLSQIEHGDKGFGSTDKPLPIKHTEATTSQPQYFMTRDVFSLLLPRESTAVLVQDDSIQNNSEKDHAATTSPWASVPRSMAPTLNYEDTDDSYLDYIQYLTTLSTTNQPIWDPYPDFETDWINPFSEEEEASVFRIFIDEPGYGDLHWQFGSQDGSSETQVIDYKTQQSRLFPLLDSAYAFRFVGQWLKWIYNDVIERLRANDFSTLPEAHACTAGLKSLTTSVTTSTWKIVIISKFSDCIIIWLRPEDEE</sequence>
<evidence type="ECO:0000256" key="5">
    <source>
        <dbReference type="ARBA" id="ARBA00023080"/>
    </source>
</evidence>
<dbReference type="GO" id="GO:0016627">
    <property type="term" value="F:oxidoreductase activity, acting on the CH-CH group of donors"/>
    <property type="evidence" value="ECO:0007669"/>
    <property type="project" value="InterPro"/>
</dbReference>